<dbReference type="InterPro" id="IPR043129">
    <property type="entry name" value="ATPase_NBD"/>
</dbReference>
<dbReference type="Proteomes" id="UP000184603">
    <property type="component" value="Unassembled WGS sequence"/>
</dbReference>
<proteinExistence type="inferred from homology"/>
<comment type="similarity">
    <text evidence="3">Belongs to the bacterial glucokinase family.</text>
</comment>
<evidence type="ECO:0000256" key="3">
    <source>
        <dbReference type="RuleBase" id="RU004046"/>
    </source>
</evidence>
<dbReference type="PANTHER" id="PTHR47363:SF1">
    <property type="entry name" value="GLUCOKINASE"/>
    <property type="match status" value="1"/>
</dbReference>
<reference evidence="4 5" key="1">
    <citation type="submission" date="2016-12" db="EMBL/GenBank/DDBJ databases">
        <authorList>
            <person name="Song W.-J."/>
            <person name="Kurnit D.M."/>
        </authorList>
    </citation>
    <scope>NUCLEOTIDE SEQUENCE [LARGE SCALE GENOMIC DNA]</scope>
    <source>
        <strain evidence="4 5">DSM 18488</strain>
    </source>
</reference>
<dbReference type="InterPro" id="IPR003836">
    <property type="entry name" value="Glucokinase"/>
</dbReference>
<dbReference type="SUPFAM" id="SSF53067">
    <property type="entry name" value="Actin-like ATPase domain"/>
    <property type="match status" value="1"/>
</dbReference>
<keyword evidence="2 4" id="KW-0418">Kinase</keyword>
<dbReference type="AlphaFoldDB" id="A0A1M7Y7K1"/>
<evidence type="ECO:0000313" key="5">
    <source>
        <dbReference type="Proteomes" id="UP000184603"/>
    </source>
</evidence>
<protein>
    <submittedName>
        <fullName evidence="4">Glucokinase</fullName>
    </submittedName>
</protein>
<evidence type="ECO:0000256" key="1">
    <source>
        <dbReference type="ARBA" id="ARBA00022679"/>
    </source>
</evidence>
<evidence type="ECO:0000256" key="2">
    <source>
        <dbReference type="ARBA" id="ARBA00022777"/>
    </source>
</evidence>
<sequence>MTETLLAVDVGGTKCELAMFPLGGSDYTPMVRNRYACGDYGRLEDIIATFLQETGSAPTYASIGVAGVVSGGVGTVTNLPWIISEQGLAREFNLKGVHLINDMTAVCASLGLLSGDDLLEIQSGEPQPGQLIGVVAPGTGLGEGVLVKNYSFFFPRGSEGGHTDFGPVGEEQAELLRWMLTRKKRVSYESLIAGPGIPNLYDFYHQHLGIPERPEVIAQMAQAADRTPVIFENAFGDNGSPLCRKVIDLFLNILGAEAGNLALKLYARGGLYIGGGIVPRIADKVDFTGFLTHFHAKGKMEQLMKTIPVRLILRGDAALLGAAGYGLELFSR</sequence>
<name>A0A1M7Y7K1_9BACT</name>
<accession>A0A1M7Y7K1</accession>
<organism evidence="4 5">
    <name type="scientific">Desulfopila aestuarii DSM 18488</name>
    <dbReference type="NCBI Taxonomy" id="1121416"/>
    <lineage>
        <taxon>Bacteria</taxon>
        <taxon>Pseudomonadati</taxon>
        <taxon>Thermodesulfobacteriota</taxon>
        <taxon>Desulfobulbia</taxon>
        <taxon>Desulfobulbales</taxon>
        <taxon>Desulfocapsaceae</taxon>
        <taxon>Desulfopila</taxon>
    </lineage>
</organism>
<dbReference type="NCBIfam" id="TIGR00749">
    <property type="entry name" value="glk"/>
    <property type="match status" value="1"/>
</dbReference>
<keyword evidence="5" id="KW-1185">Reference proteome</keyword>
<dbReference type="PANTHER" id="PTHR47363">
    <property type="entry name" value="GLUCOKINASE"/>
    <property type="match status" value="1"/>
</dbReference>
<gene>
    <name evidence="4" type="ORF">SAMN02745220_02342</name>
</gene>
<dbReference type="EMBL" id="FRFE01000010">
    <property type="protein sequence ID" value="SHO48516.1"/>
    <property type="molecule type" value="Genomic_DNA"/>
</dbReference>
<dbReference type="Gene3D" id="3.40.367.20">
    <property type="match status" value="1"/>
</dbReference>
<dbReference type="Pfam" id="PF02685">
    <property type="entry name" value="Glucokinase"/>
    <property type="match status" value="1"/>
</dbReference>
<evidence type="ECO:0000313" key="4">
    <source>
        <dbReference type="EMBL" id="SHO48516.1"/>
    </source>
</evidence>
<dbReference type="CDD" id="cd24008">
    <property type="entry name" value="ASKHA_NBD_GLK"/>
    <property type="match status" value="1"/>
</dbReference>
<dbReference type="GO" id="GO:0005536">
    <property type="term" value="F:D-glucose binding"/>
    <property type="evidence" value="ECO:0007669"/>
    <property type="project" value="InterPro"/>
</dbReference>
<dbReference type="RefSeq" id="WP_073613637.1">
    <property type="nucleotide sequence ID" value="NZ_FRFE01000010.1"/>
</dbReference>
<dbReference type="OrthoDB" id="257751at2"/>
<dbReference type="GO" id="GO:0004340">
    <property type="term" value="F:glucokinase activity"/>
    <property type="evidence" value="ECO:0007669"/>
    <property type="project" value="InterPro"/>
</dbReference>
<dbReference type="GO" id="GO:0006096">
    <property type="term" value="P:glycolytic process"/>
    <property type="evidence" value="ECO:0007669"/>
    <property type="project" value="InterPro"/>
</dbReference>
<dbReference type="Gene3D" id="3.30.420.40">
    <property type="match status" value="1"/>
</dbReference>
<dbReference type="GO" id="GO:0005524">
    <property type="term" value="F:ATP binding"/>
    <property type="evidence" value="ECO:0007669"/>
    <property type="project" value="InterPro"/>
</dbReference>
<keyword evidence="1" id="KW-0808">Transferase</keyword>
<dbReference type="STRING" id="1121416.SAMN02745220_02342"/>